<gene>
    <name evidence="1" type="ORF">B1202_14420</name>
</gene>
<protein>
    <submittedName>
        <fullName evidence="1">Uncharacterized protein</fullName>
    </submittedName>
</protein>
<name>A0A1T1GRR0_9GAMM</name>
<organism evidence="1 2">
    <name type="scientific">Acinetobacter amyesii</name>
    <dbReference type="NCBI Taxonomy" id="2942470"/>
    <lineage>
        <taxon>Bacteria</taxon>
        <taxon>Pseudomonadati</taxon>
        <taxon>Pseudomonadota</taxon>
        <taxon>Gammaproteobacteria</taxon>
        <taxon>Moraxellales</taxon>
        <taxon>Moraxellaceae</taxon>
        <taxon>Acinetobacter</taxon>
    </lineage>
</organism>
<dbReference type="Proteomes" id="UP000191160">
    <property type="component" value="Unassembled WGS sequence"/>
</dbReference>
<dbReference type="EMBL" id="MVKX01000010">
    <property type="protein sequence ID" value="OOV80299.1"/>
    <property type="molecule type" value="Genomic_DNA"/>
</dbReference>
<dbReference type="AlphaFoldDB" id="A0A1T1GRR0"/>
<reference evidence="1 2" key="1">
    <citation type="submission" date="2017-02" db="EMBL/GenBank/DDBJ databases">
        <title>Acinetobacter sp. ANC 4945, whole genome shotgun sequencing project.</title>
        <authorList>
            <person name="Radolfova-Krizova L."/>
            <person name="Al Atrouni A."/>
            <person name="Nemec A."/>
        </authorList>
    </citation>
    <scope>NUCLEOTIDE SEQUENCE [LARGE SCALE GENOMIC DNA]</scope>
    <source>
        <strain evidence="1 2">ANC 4945</strain>
    </source>
</reference>
<keyword evidence="2" id="KW-1185">Reference proteome</keyword>
<comment type="caution">
    <text evidence="1">The sequence shown here is derived from an EMBL/GenBank/DDBJ whole genome shotgun (WGS) entry which is preliminary data.</text>
</comment>
<sequence>MNNYAALNDLKSYLTQLRDEDLIWVLHVFKHPDIHRSSADKYHVLDAEIEILNCIEKLKAIKKIVIDYFEEEDARTIDDFLYDLKNHRQSIMSSMIEYSQIASNQRFLNFACESMCSQIGERKIRQIKNLYYKFLYMAYTSPHFFENPRRIEALHIDFDRVYSKFNTHFKFANTDFFIWAKQYINENPEFRRYKKESVEISEYEILINSIFDLIYIENENIHYALRKKLSNAWYQKKHREEKKVKKTNYYALTKKAKESLETLALKYNLSEERIIEKLINECFANECMSPIGKPLYD</sequence>
<accession>A0A1T1GRR0</accession>
<dbReference type="RefSeq" id="WP_078191301.1">
    <property type="nucleotide sequence ID" value="NZ_JAMCOZ010000016.1"/>
</dbReference>
<evidence type="ECO:0000313" key="2">
    <source>
        <dbReference type="Proteomes" id="UP000191160"/>
    </source>
</evidence>
<evidence type="ECO:0000313" key="1">
    <source>
        <dbReference type="EMBL" id="OOV80299.1"/>
    </source>
</evidence>
<proteinExistence type="predicted"/>